<feature type="repeat" description="TPR" evidence="3">
    <location>
        <begin position="262"/>
        <end position="295"/>
    </location>
</feature>
<gene>
    <name evidence="6" type="ORF">KME32_00555</name>
</gene>
<evidence type="ECO:0000256" key="3">
    <source>
        <dbReference type="PROSITE-ProRule" id="PRU00339"/>
    </source>
</evidence>
<evidence type="ECO:0000256" key="5">
    <source>
        <dbReference type="SAM" id="SignalP"/>
    </source>
</evidence>
<dbReference type="Gene3D" id="1.25.40.10">
    <property type="entry name" value="Tetratricopeptide repeat domain"/>
    <property type="match status" value="5"/>
</dbReference>
<evidence type="ECO:0000256" key="2">
    <source>
        <dbReference type="ARBA" id="ARBA00022803"/>
    </source>
</evidence>
<dbReference type="PROSITE" id="PS50005">
    <property type="entry name" value="TPR"/>
    <property type="match status" value="2"/>
</dbReference>
<dbReference type="SMART" id="SM00028">
    <property type="entry name" value="TPR"/>
    <property type="match status" value="7"/>
</dbReference>
<dbReference type="PANTHER" id="PTHR10098:SF108">
    <property type="entry name" value="TETRATRICOPEPTIDE REPEAT PROTEIN 28"/>
    <property type="match status" value="1"/>
</dbReference>
<dbReference type="InterPro" id="IPR019734">
    <property type="entry name" value="TPR_rpt"/>
</dbReference>
<dbReference type="PANTHER" id="PTHR10098">
    <property type="entry name" value="RAPSYN-RELATED"/>
    <property type="match status" value="1"/>
</dbReference>
<dbReference type="AlphaFoldDB" id="A0A951PUD0"/>
<reference evidence="6" key="1">
    <citation type="submission" date="2021-05" db="EMBL/GenBank/DDBJ databases">
        <authorList>
            <person name="Pietrasiak N."/>
            <person name="Ward R."/>
            <person name="Stajich J.E."/>
            <person name="Kurbessoian T."/>
        </authorList>
    </citation>
    <scope>NUCLEOTIDE SEQUENCE</scope>
    <source>
        <strain evidence="6">JT2-VF2</strain>
    </source>
</reference>
<dbReference type="Pfam" id="PF13176">
    <property type="entry name" value="TPR_7"/>
    <property type="match status" value="2"/>
</dbReference>
<evidence type="ECO:0000313" key="6">
    <source>
        <dbReference type="EMBL" id="MBW4559643.1"/>
    </source>
</evidence>
<keyword evidence="5" id="KW-0732">Signal</keyword>
<reference evidence="6" key="2">
    <citation type="journal article" date="2022" name="Microbiol. Resour. Announc.">
        <title>Metagenome Sequencing to Explore Phylogenomics of Terrestrial Cyanobacteria.</title>
        <authorList>
            <person name="Ward R.D."/>
            <person name="Stajich J.E."/>
            <person name="Johansen J.R."/>
            <person name="Huntemann M."/>
            <person name="Clum A."/>
            <person name="Foster B."/>
            <person name="Foster B."/>
            <person name="Roux S."/>
            <person name="Palaniappan K."/>
            <person name="Varghese N."/>
            <person name="Mukherjee S."/>
            <person name="Reddy T.B.K."/>
            <person name="Daum C."/>
            <person name="Copeland A."/>
            <person name="Chen I.A."/>
            <person name="Ivanova N.N."/>
            <person name="Kyrpides N.C."/>
            <person name="Shapiro N."/>
            <person name="Eloe-Fadrosh E.A."/>
            <person name="Pietrasiak N."/>
        </authorList>
    </citation>
    <scope>NUCLEOTIDE SEQUENCE</scope>
    <source>
        <strain evidence="6">JT2-VF2</strain>
    </source>
</reference>
<organism evidence="6 7">
    <name type="scientific">Mojavia pulchra JT2-VF2</name>
    <dbReference type="NCBI Taxonomy" id="287848"/>
    <lineage>
        <taxon>Bacteria</taxon>
        <taxon>Bacillati</taxon>
        <taxon>Cyanobacteriota</taxon>
        <taxon>Cyanophyceae</taxon>
        <taxon>Nostocales</taxon>
        <taxon>Nostocaceae</taxon>
    </lineage>
</organism>
<evidence type="ECO:0000313" key="7">
    <source>
        <dbReference type="Proteomes" id="UP000715781"/>
    </source>
</evidence>
<name>A0A951PUD0_9NOST</name>
<accession>A0A951PUD0</accession>
<keyword evidence="2 3" id="KW-0802">TPR repeat</keyword>
<evidence type="ECO:0000256" key="4">
    <source>
        <dbReference type="SAM" id="Coils"/>
    </source>
</evidence>
<feature type="repeat" description="TPR" evidence="3">
    <location>
        <begin position="162"/>
        <end position="195"/>
    </location>
</feature>
<dbReference type="PROSITE" id="PS51257">
    <property type="entry name" value="PROKAR_LIPOPROTEIN"/>
    <property type="match status" value="1"/>
</dbReference>
<dbReference type="Proteomes" id="UP000715781">
    <property type="component" value="Unassembled WGS sequence"/>
</dbReference>
<dbReference type="Pfam" id="PF13424">
    <property type="entry name" value="TPR_12"/>
    <property type="match status" value="1"/>
</dbReference>
<comment type="caution">
    <text evidence="6">The sequence shown here is derived from an EMBL/GenBank/DDBJ whole genome shotgun (WGS) entry which is preliminary data.</text>
</comment>
<dbReference type="Pfam" id="PF07719">
    <property type="entry name" value="TPR_2"/>
    <property type="match status" value="1"/>
</dbReference>
<keyword evidence="4" id="KW-0175">Coiled coil</keyword>
<feature type="chain" id="PRO_5036900586" evidence="5">
    <location>
        <begin position="23"/>
        <end position="491"/>
    </location>
</feature>
<feature type="coiled-coil region" evidence="4">
    <location>
        <begin position="433"/>
        <end position="460"/>
    </location>
</feature>
<protein>
    <submittedName>
        <fullName evidence="6">Tetratricopeptide repeat protein</fullName>
    </submittedName>
</protein>
<dbReference type="SUPFAM" id="SSF48452">
    <property type="entry name" value="TPR-like"/>
    <property type="match status" value="2"/>
</dbReference>
<dbReference type="InterPro" id="IPR011990">
    <property type="entry name" value="TPR-like_helical_dom_sf"/>
</dbReference>
<keyword evidence="1" id="KW-0677">Repeat</keyword>
<proteinExistence type="predicted"/>
<dbReference type="EMBL" id="JAHHHN010000001">
    <property type="protein sequence ID" value="MBW4559643.1"/>
    <property type="molecule type" value="Genomic_DNA"/>
</dbReference>
<dbReference type="InterPro" id="IPR013105">
    <property type="entry name" value="TPR_2"/>
</dbReference>
<feature type="signal peptide" evidence="5">
    <location>
        <begin position="1"/>
        <end position="22"/>
    </location>
</feature>
<evidence type="ECO:0000256" key="1">
    <source>
        <dbReference type="ARBA" id="ARBA00022737"/>
    </source>
</evidence>
<sequence length="491" mass="55886">MRSRTFTLFSLFTAALTGFLFCACQKQQIVNQGKPEQITNTNISKTPQKSIQNSEKCVVENTEQDTNTNLIKSEQITVEQADKLWQEGTNQYTKEFKYNNALKNFEIALKVYQKEKNFDKQAITLGSIGTVYYQIADYNKAINCHKQRQIIAGVIKNGKEEAAAYGSLGNAYYAMGNYPKARLYYNRILKRIVRNEKISMDKDDRKRAEAIALAGLGSVAHSVGNYTKAIKLHEERLNIVNEALNNQDLTEENRKYFIKLKASAFGGLGNAYHKQGNDEKAIEYYKIHLETAVDDKDKREEAIALGELGSAYHRIWQRSNFREADDLDKAIKHYEERLKIAESIGDRRLVASTYGGLGNIYYSTGNLEKANLEKSHNDYNEAIKYTNNYLNISTGIKDKPGMGNALSILGVTYFQINNILKNQEKTLKKAGRITEAEQKFAEAQENLDKAIKNLNEAIEVRESLRKGLTEIEKYLFLILNKLLTSISNKFM</sequence>